<dbReference type="InterPro" id="IPR006368">
    <property type="entry name" value="GDP_Man_deHydtase"/>
</dbReference>
<dbReference type="GO" id="GO:0042351">
    <property type="term" value="P:'de novo' GDP-L-fucose biosynthetic process"/>
    <property type="evidence" value="ECO:0007669"/>
    <property type="project" value="TreeGrafter"/>
</dbReference>
<dbReference type="STRING" id="307507.A0A2V0NQW7"/>
<comment type="similarity">
    <text evidence="2">Belongs to the NAD(P)-dependent epimerase/dehydratase family. GDP-mannose 4,6-dehydratase subfamily.</text>
</comment>
<dbReference type="Gene3D" id="3.90.25.10">
    <property type="entry name" value="UDP-galactose 4-epimerase, domain 1"/>
    <property type="match status" value="1"/>
</dbReference>
<dbReference type="PANTHER" id="PTHR43715:SF1">
    <property type="entry name" value="GDP-MANNOSE 4,6 DEHYDRATASE"/>
    <property type="match status" value="1"/>
</dbReference>
<dbReference type="PANTHER" id="PTHR43715">
    <property type="entry name" value="GDP-MANNOSE 4,6-DEHYDRATASE"/>
    <property type="match status" value="1"/>
</dbReference>
<gene>
    <name evidence="7" type="ORF">Rsub_02754</name>
</gene>
<dbReference type="FunCoup" id="A0A2V0NQW7">
    <property type="interactions" value="1589"/>
</dbReference>
<keyword evidence="8" id="KW-1185">Reference proteome</keyword>
<dbReference type="GO" id="GO:0008446">
    <property type="term" value="F:GDP-mannose 4,6-dehydratase activity"/>
    <property type="evidence" value="ECO:0007669"/>
    <property type="project" value="UniProtKB-EC"/>
</dbReference>
<dbReference type="Gene3D" id="3.40.50.720">
    <property type="entry name" value="NAD(P)-binding Rossmann-like Domain"/>
    <property type="match status" value="1"/>
</dbReference>
<evidence type="ECO:0000256" key="5">
    <source>
        <dbReference type="SAM" id="MobiDB-lite"/>
    </source>
</evidence>
<reference evidence="7 8" key="1">
    <citation type="journal article" date="2018" name="Sci. Rep.">
        <title>Raphidocelis subcapitata (=Pseudokirchneriella subcapitata) provides an insight into genome evolution and environmental adaptations in the Sphaeropleales.</title>
        <authorList>
            <person name="Suzuki S."/>
            <person name="Yamaguchi H."/>
            <person name="Nakajima N."/>
            <person name="Kawachi M."/>
        </authorList>
    </citation>
    <scope>NUCLEOTIDE SEQUENCE [LARGE SCALE GENOMIC DNA]</scope>
    <source>
        <strain evidence="7 8">NIES-35</strain>
    </source>
</reference>
<dbReference type="FunFam" id="3.40.50.720:FF:000924">
    <property type="entry name" value="GDP-mannose 4,6 dehydratase"/>
    <property type="match status" value="1"/>
</dbReference>
<evidence type="ECO:0000256" key="2">
    <source>
        <dbReference type="ARBA" id="ARBA00009263"/>
    </source>
</evidence>
<dbReference type="HAMAP" id="MF_00955">
    <property type="entry name" value="GDP_Man_dehydratase"/>
    <property type="match status" value="1"/>
</dbReference>
<evidence type="ECO:0000256" key="4">
    <source>
        <dbReference type="ARBA" id="ARBA00023239"/>
    </source>
</evidence>
<name>A0A2V0NQW7_9CHLO</name>
<feature type="region of interest" description="Disordered" evidence="5">
    <location>
        <begin position="1"/>
        <end position="21"/>
    </location>
</feature>
<evidence type="ECO:0000256" key="1">
    <source>
        <dbReference type="ARBA" id="ARBA00001937"/>
    </source>
</evidence>
<feature type="domain" description="NAD(P)-binding" evidence="6">
    <location>
        <begin position="27"/>
        <end position="356"/>
    </location>
</feature>
<dbReference type="InParanoid" id="A0A2V0NQW7"/>
<dbReference type="NCBIfam" id="TIGR01472">
    <property type="entry name" value="gmd"/>
    <property type="match status" value="1"/>
</dbReference>
<dbReference type="InterPro" id="IPR036291">
    <property type="entry name" value="NAD(P)-bd_dom_sf"/>
</dbReference>
<comment type="caution">
    <text evidence="7">The sequence shown here is derived from an EMBL/GenBank/DDBJ whole genome shotgun (WGS) entry which is preliminary data.</text>
</comment>
<dbReference type="SUPFAM" id="SSF51735">
    <property type="entry name" value="NAD(P)-binding Rossmann-fold domains"/>
    <property type="match status" value="1"/>
</dbReference>
<dbReference type="InterPro" id="IPR016040">
    <property type="entry name" value="NAD(P)-bd_dom"/>
</dbReference>
<proteinExistence type="inferred from homology"/>
<dbReference type="OrthoDB" id="10253554at2759"/>
<dbReference type="EC" id="4.2.1.47" evidence="3"/>
<dbReference type="Pfam" id="PF16363">
    <property type="entry name" value="GDP_Man_Dehyd"/>
    <property type="match status" value="1"/>
</dbReference>
<keyword evidence="4" id="KW-0456">Lyase</keyword>
<evidence type="ECO:0000313" key="7">
    <source>
        <dbReference type="EMBL" id="GBF90046.1"/>
    </source>
</evidence>
<accession>A0A2V0NQW7</accession>
<dbReference type="AlphaFoldDB" id="A0A2V0NQW7"/>
<dbReference type="EMBL" id="BDRX01000014">
    <property type="protein sequence ID" value="GBF90046.1"/>
    <property type="molecule type" value="Genomic_DNA"/>
</dbReference>
<dbReference type="Proteomes" id="UP000247498">
    <property type="component" value="Unassembled WGS sequence"/>
</dbReference>
<evidence type="ECO:0000259" key="6">
    <source>
        <dbReference type="Pfam" id="PF16363"/>
    </source>
</evidence>
<dbReference type="CDD" id="cd05260">
    <property type="entry name" value="GDP_MD_SDR_e"/>
    <property type="match status" value="1"/>
</dbReference>
<comment type="cofactor">
    <cofactor evidence="1">
        <name>NADP(+)</name>
        <dbReference type="ChEBI" id="CHEBI:58349"/>
    </cofactor>
</comment>
<evidence type="ECO:0000256" key="3">
    <source>
        <dbReference type="ARBA" id="ARBA00011989"/>
    </source>
</evidence>
<evidence type="ECO:0000313" key="8">
    <source>
        <dbReference type="Proteomes" id="UP000247498"/>
    </source>
</evidence>
<sequence length="383" mass="43377">MATPAVAEKAARMVPGADSEQPRKRALITGITGQDGAYLAELLLGKGYEVHGIKRRSSQLNTQRIDRFYEEPQFRRRLVLHYGDLSDSTALVRIVQLVQPDEIYNLGAQSHVAVSFESPEYTADVDGIGALRLLDAIRICGLEKKTRFYQASTSELYGKVREVPQKITTPFYPRSPYAVAKLYAYWITVNYREAYGIFACNGVLFNHESPLRGETFVTRKITRGLAHIKVGLQQTLYLGNLDAKRDWGHARDYVEMQWLMLQQEEPRDYVIATGNQYSVKQFVELACELLEMGVRWEGEGVETKGVDTETGKVIVAVDPRYFRPTEVETLLGDPTDAEERLGWRSKTSFKDLVREMVEEDLVLARRDAHSVKGGFHSYSAPAR</sequence>
<protein>
    <recommendedName>
        <fullName evidence="3">GDP-mannose 4,6-dehydratase</fullName>
        <ecNumber evidence="3">4.2.1.47</ecNumber>
    </recommendedName>
</protein>
<organism evidence="7 8">
    <name type="scientific">Raphidocelis subcapitata</name>
    <dbReference type="NCBI Taxonomy" id="307507"/>
    <lineage>
        <taxon>Eukaryota</taxon>
        <taxon>Viridiplantae</taxon>
        <taxon>Chlorophyta</taxon>
        <taxon>core chlorophytes</taxon>
        <taxon>Chlorophyceae</taxon>
        <taxon>CS clade</taxon>
        <taxon>Sphaeropleales</taxon>
        <taxon>Selenastraceae</taxon>
        <taxon>Raphidocelis</taxon>
    </lineage>
</organism>